<reference evidence="1" key="1">
    <citation type="journal article" date="2023" name="Science">
        <title>Genome structures resolve the early diversification of teleost fishes.</title>
        <authorList>
            <person name="Parey E."/>
            <person name="Louis A."/>
            <person name="Montfort J."/>
            <person name="Bouchez O."/>
            <person name="Roques C."/>
            <person name="Iampietro C."/>
            <person name="Lluch J."/>
            <person name="Castinel A."/>
            <person name="Donnadieu C."/>
            <person name="Desvignes T."/>
            <person name="Floi Bucao C."/>
            <person name="Jouanno E."/>
            <person name="Wen M."/>
            <person name="Mejri S."/>
            <person name="Dirks R."/>
            <person name="Jansen H."/>
            <person name="Henkel C."/>
            <person name="Chen W.J."/>
            <person name="Zahm M."/>
            <person name="Cabau C."/>
            <person name="Klopp C."/>
            <person name="Thompson A.W."/>
            <person name="Robinson-Rechavi M."/>
            <person name="Braasch I."/>
            <person name="Lecointre G."/>
            <person name="Bobe J."/>
            <person name="Postlethwait J.H."/>
            <person name="Berthelot C."/>
            <person name="Roest Crollius H."/>
            <person name="Guiguen Y."/>
        </authorList>
    </citation>
    <scope>NUCLEOTIDE SEQUENCE</scope>
    <source>
        <strain evidence="1">WJC10195</strain>
    </source>
</reference>
<evidence type="ECO:0000313" key="1">
    <source>
        <dbReference type="EMBL" id="KAJ8364832.1"/>
    </source>
</evidence>
<keyword evidence="2" id="KW-1185">Reference proteome</keyword>
<dbReference type="Gene3D" id="3.30.420.10">
    <property type="entry name" value="Ribonuclease H-like superfamily/Ribonuclease H"/>
    <property type="match status" value="1"/>
</dbReference>
<dbReference type="PANTHER" id="PTHR47331">
    <property type="entry name" value="PHD-TYPE DOMAIN-CONTAINING PROTEIN"/>
    <property type="match status" value="1"/>
</dbReference>
<name>A0A9Q1J1R1_SYNKA</name>
<proteinExistence type="predicted"/>
<sequence length="174" mass="19050">MDPQLKQQLDNYQIIYKVNPPNAPHFGGTWEREVKSVKTALQVAAGSQPVTEDVLQTVLVEVEGILNSKPLGYASSDVADANPITPNILLMGRPDASLPQGSLCTKFAGMAMMAAMSEPALMGNRQAKVRSVSIKHRRQIVRVRRELVENASLKLQSQSRTKFTVYLSDSAKGD</sequence>
<dbReference type="AlphaFoldDB" id="A0A9Q1J1R1"/>
<dbReference type="Proteomes" id="UP001152622">
    <property type="component" value="Chromosome 4"/>
</dbReference>
<comment type="caution">
    <text evidence="1">The sequence shown here is derived from an EMBL/GenBank/DDBJ whole genome shotgun (WGS) entry which is preliminary data.</text>
</comment>
<dbReference type="EMBL" id="JAINUF010000004">
    <property type="protein sequence ID" value="KAJ8364832.1"/>
    <property type="molecule type" value="Genomic_DNA"/>
</dbReference>
<dbReference type="GO" id="GO:0003676">
    <property type="term" value="F:nucleic acid binding"/>
    <property type="evidence" value="ECO:0007669"/>
    <property type="project" value="InterPro"/>
</dbReference>
<accession>A0A9Q1J1R1</accession>
<dbReference type="InterPro" id="IPR036397">
    <property type="entry name" value="RNaseH_sf"/>
</dbReference>
<dbReference type="OrthoDB" id="10056126at2759"/>
<evidence type="ECO:0000313" key="2">
    <source>
        <dbReference type="Proteomes" id="UP001152622"/>
    </source>
</evidence>
<gene>
    <name evidence="1" type="ORF">SKAU_G00136630</name>
</gene>
<protein>
    <submittedName>
        <fullName evidence="1">Uncharacterized protein</fullName>
    </submittedName>
</protein>
<organism evidence="1 2">
    <name type="scientific">Synaphobranchus kaupii</name>
    <name type="common">Kaup's arrowtooth eel</name>
    <dbReference type="NCBI Taxonomy" id="118154"/>
    <lineage>
        <taxon>Eukaryota</taxon>
        <taxon>Metazoa</taxon>
        <taxon>Chordata</taxon>
        <taxon>Craniata</taxon>
        <taxon>Vertebrata</taxon>
        <taxon>Euteleostomi</taxon>
        <taxon>Actinopterygii</taxon>
        <taxon>Neopterygii</taxon>
        <taxon>Teleostei</taxon>
        <taxon>Anguilliformes</taxon>
        <taxon>Synaphobranchidae</taxon>
        <taxon>Synaphobranchus</taxon>
    </lineage>
</organism>